<dbReference type="EMBL" id="WJBC01000041">
    <property type="protein sequence ID" value="MBC3805630.1"/>
    <property type="molecule type" value="Genomic_DNA"/>
</dbReference>
<protein>
    <submittedName>
        <fullName evidence="1">Uncharacterized protein</fullName>
    </submittedName>
</protein>
<organism evidence="1 2">
    <name type="scientific">Acetobacterium fimetarium</name>
    <dbReference type="NCBI Taxonomy" id="52691"/>
    <lineage>
        <taxon>Bacteria</taxon>
        <taxon>Bacillati</taxon>
        <taxon>Bacillota</taxon>
        <taxon>Clostridia</taxon>
        <taxon>Eubacteriales</taxon>
        <taxon>Eubacteriaceae</taxon>
        <taxon>Acetobacterium</taxon>
    </lineage>
</organism>
<accession>A0ABR6WZ66</accession>
<evidence type="ECO:0000313" key="2">
    <source>
        <dbReference type="Proteomes" id="UP000603234"/>
    </source>
</evidence>
<dbReference type="Proteomes" id="UP000603234">
    <property type="component" value="Unassembled WGS sequence"/>
</dbReference>
<evidence type="ECO:0000313" key="1">
    <source>
        <dbReference type="EMBL" id="MBC3805630.1"/>
    </source>
</evidence>
<gene>
    <name evidence="1" type="ORF">GH808_14565</name>
</gene>
<reference evidence="1 2" key="1">
    <citation type="journal article" date="2020" name="mSystems">
        <title>Defining Genomic and Predicted Metabolic Features of the Acetobacterium Genus.</title>
        <authorList>
            <person name="Ross D.E."/>
            <person name="Marshall C.W."/>
            <person name="Gulliver D."/>
            <person name="May H.D."/>
            <person name="Norman R.S."/>
        </authorList>
    </citation>
    <scope>NUCLEOTIDE SEQUENCE [LARGE SCALE GENOMIC DNA]</scope>
    <source>
        <strain evidence="1 2">DSM 8238</strain>
    </source>
</reference>
<proteinExistence type="predicted"/>
<dbReference type="RefSeq" id="WP_186843518.1">
    <property type="nucleotide sequence ID" value="NZ_WJBC01000041.1"/>
</dbReference>
<sequence length="233" mass="26355">MADSKKGNTSNGRGVKGSKFWIQTLVNLDNGLALTKKITTIEPSIKTIEWLSPLPNDYIEFRNKDVVELINKKNPLQSISIKDLNNFWPSRGAWWDAIGWDSLTNTVILLEAKGHIEETLSKCTAKAAASRTLIERSLKSTYALFKDPLGINLIDFTKIWCDTYYQMGNRLAFLAFLKNQSINVKLVLLNIVNDPTHKSTSNNDWIQHYEKMFTSMIGSKSAPNDVVIVNFEV</sequence>
<name>A0ABR6WZ66_9FIRM</name>
<keyword evidence="2" id="KW-1185">Reference proteome</keyword>
<comment type="caution">
    <text evidence="1">The sequence shown here is derived from an EMBL/GenBank/DDBJ whole genome shotgun (WGS) entry which is preliminary data.</text>
</comment>